<dbReference type="SUPFAM" id="SSF55383">
    <property type="entry name" value="Copper amine oxidase, domain N"/>
    <property type="match status" value="1"/>
</dbReference>
<dbReference type="CDD" id="cd02696">
    <property type="entry name" value="MurNAc-LAA"/>
    <property type="match status" value="1"/>
</dbReference>
<dbReference type="GO" id="GO:0008745">
    <property type="term" value="F:N-acetylmuramoyl-L-alanine amidase activity"/>
    <property type="evidence" value="ECO:0007669"/>
    <property type="project" value="UniProtKB-EC"/>
</dbReference>
<dbReference type="OrthoDB" id="9806267at2"/>
<dbReference type="PaxDb" id="584708-Apau_1941"/>
<name>E3CWK0_9BACT</name>
<dbReference type="STRING" id="584708.Apau_1941"/>
<reference evidence="5 6" key="1">
    <citation type="journal article" date="2010" name="Stand. Genomic Sci.">
        <title>Non-contiguous finished genome sequence of Aminomonas paucivorans type strain (GLU-3).</title>
        <authorList>
            <person name="Pitluck S."/>
            <person name="Yasawong M."/>
            <person name="Held B."/>
            <person name="Lapidus A."/>
            <person name="Nolan M."/>
            <person name="Copeland A."/>
            <person name="Lucas S."/>
            <person name="Del Rio T.G."/>
            <person name="Tice H."/>
            <person name="Cheng J.F."/>
            <person name="Chertkov O."/>
            <person name="Goodwin L."/>
            <person name="Tapia R."/>
            <person name="Han C."/>
            <person name="Liolios K."/>
            <person name="Ivanova N."/>
            <person name="Mavromatis K."/>
            <person name="Ovchinnikova G."/>
            <person name="Pati A."/>
            <person name="Chen A."/>
            <person name="Palaniappan K."/>
            <person name="Land M."/>
            <person name="Hauser L."/>
            <person name="Chang Y.J."/>
            <person name="Jeffries C.D."/>
            <person name="Pukall R."/>
            <person name="Spring S."/>
            <person name="Rohde M."/>
            <person name="Sikorski J."/>
            <person name="Goker M."/>
            <person name="Woyke T."/>
            <person name="Bristow J."/>
            <person name="Eisen J.A."/>
            <person name="Markowitz V."/>
            <person name="Hugenholtz P."/>
            <person name="Kyrpides N.C."/>
            <person name="Klenk H.P."/>
        </authorList>
    </citation>
    <scope>NUCLEOTIDE SEQUENCE [LARGE SCALE GENOMIC DNA]</scope>
    <source>
        <strain evidence="5 6">DSM 12260</strain>
    </source>
</reference>
<evidence type="ECO:0000256" key="3">
    <source>
        <dbReference type="SAM" id="SignalP"/>
    </source>
</evidence>
<keyword evidence="6" id="KW-1185">Reference proteome</keyword>
<feature type="chain" id="PRO_5003167426" evidence="3">
    <location>
        <begin position="25"/>
        <end position="537"/>
    </location>
</feature>
<organism evidence="5 6">
    <name type="scientific">Aminomonas paucivorans DSM 12260</name>
    <dbReference type="NCBI Taxonomy" id="584708"/>
    <lineage>
        <taxon>Bacteria</taxon>
        <taxon>Thermotogati</taxon>
        <taxon>Synergistota</taxon>
        <taxon>Synergistia</taxon>
        <taxon>Synergistales</taxon>
        <taxon>Synergistaceae</taxon>
        <taxon>Aminomonas</taxon>
    </lineage>
</organism>
<keyword evidence="3" id="KW-0732">Signal</keyword>
<dbReference type="eggNOG" id="COG0860">
    <property type="taxonomic scope" value="Bacteria"/>
</dbReference>
<dbReference type="InterPro" id="IPR002508">
    <property type="entry name" value="MurNAc-LAA_cat"/>
</dbReference>
<dbReference type="Pfam" id="PF01520">
    <property type="entry name" value="Amidase_3"/>
    <property type="match status" value="1"/>
</dbReference>
<dbReference type="Proteomes" id="UP000005096">
    <property type="component" value="Chromosome"/>
</dbReference>
<proteinExistence type="predicted"/>
<feature type="compositionally biased region" description="Polar residues" evidence="2">
    <location>
        <begin position="158"/>
        <end position="171"/>
    </location>
</feature>
<gene>
    <name evidence="5" type="ORF">Apau_1941</name>
</gene>
<feature type="region of interest" description="Disordered" evidence="2">
    <location>
        <begin position="137"/>
        <end position="172"/>
    </location>
</feature>
<dbReference type="InterPro" id="IPR036582">
    <property type="entry name" value="Mao_N_sf"/>
</dbReference>
<evidence type="ECO:0000313" key="5">
    <source>
        <dbReference type="EMBL" id="EFQ24355.1"/>
    </source>
</evidence>
<evidence type="ECO:0000313" key="6">
    <source>
        <dbReference type="Proteomes" id="UP000005096"/>
    </source>
</evidence>
<evidence type="ECO:0000256" key="2">
    <source>
        <dbReference type="SAM" id="MobiDB-lite"/>
    </source>
</evidence>
<dbReference type="AlphaFoldDB" id="E3CWK0"/>
<dbReference type="InterPro" id="IPR050695">
    <property type="entry name" value="N-acetylmuramoyl_amidase_3"/>
</dbReference>
<dbReference type="GO" id="GO:0009253">
    <property type="term" value="P:peptidoglycan catabolic process"/>
    <property type="evidence" value="ECO:0007669"/>
    <property type="project" value="InterPro"/>
</dbReference>
<dbReference type="RefSeq" id="WP_006301590.1">
    <property type="nucleotide sequence ID" value="NZ_CM001022.1"/>
</dbReference>
<evidence type="ECO:0000259" key="4">
    <source>
        <dbReference type="SMART" id="SM00646"/>
    </source>
</evidence>
<dbReference type="Gene3D" id="3.40.630.40">
    <property type="entry name" value="Zn-dependent exopeptidases"/>
    <property type="match status" value="1"/>
</dbReference>
<sequence length="537" mass="57328">MWPSRAVRLLLAALLCLWAAGVAAGQDTWILWSGSVRKGEVPVRREAGQTLAAADVMVSSLGLAPRGRNDALVVAFEGKKLEFWVDSPVARLNGALVPLPSPPVQEGDRWWVDAAAALRLFNQFLVSAGRPGDLQWKGVGELPSPAPERAVSPPPSRGATSPSPASASRGTKNVLKGLRWGDQGDALRAVLDLETSEGVEVRNLPGRVEVILPGAVPGGVLLTSPQEDRVKVQATVYGDRTVLAFPHRTSGVRAVTLQKPPRLVLDFRGTGGGGAALSPVPTAASEGERPSAPTAAPEPTGGTERMERVFKGKRPVVALDPGHGGKDPGAMANGLREKDVNLKVGLLLRSILEQYGVDARLTRGDDRYLKLGERTQLANNWNADLFVSLHCNALPAGRHSKGVELYLMALPSDKDAMRLALFENKELGEGGKEGQAASDRRTKLLLQILGDMQQNEKISESTSVAEVLFAAGKQGGLPMKRVAQAPFFVLRGAAMPALLVEMGFLTERDEAALLNQPGYQERIASSLARGIVNYLKR</sequence>
<dbReference type="PANTHER" id="PTHR30404">
    <property type="entry name" value="N-ACETYLMURAMOYL-L-ALANINE AMIDASE"/>
    <property type="match status" value="1"/>
</dbReference>
<evidence type="ECO:0000256" key="1">
    <source>
        <dbReference type="ARBA" id="ARBA00022801"/>
    </source>
</evidence>
<feature type="signal peptide" evidence="3">
    <location>
        <begin position="1"/>
        <end position="24"/>
    </location>
</feature>
<keyword evidence="1 5" id="KW-0378">Hydrolase</keyword>
<dbReference type="EMBL" id="CM001022">
    <property type="protein sequence ID" value="EFQ24355.1"/>
    <property type="molecule type" value="Genomic_DNA"/>
</dbReference>
<dbReference type="SMART" id="SM00646">
    <property type="entry name" value="Ami_3"/>
    <property type="match status" value="1"/>
</dbReference>
<protein>
    <submittedName>
        <fullName evidence="5">N-acetylmuramoyl-L-alanine amidase</fullName>
        <ecNumber evidence="5">3.5.1.28</ecNumber>
    </submittedName>
</protein>
<dbReference type="SUPFAM" id="SSF53187">
    <property type="entry name" value="Zn-dependent exopeptidases"/>
    <property type="match status" value="1"/>
</dbReference>
<feature type="region of interest" description="Disordered" evidence="2">
    <location>
        <begin position="274"/>
        <end position="305"/>
    </location>
</feature>
<accession>E3CWK0</accession>
<dbReference type="HOGENOM" id="CLU_504952_0_0_0"/>
<dbReference type="PANTHER" id="PTHR30404:SF0">
    <property type="entry name" value="N-ACETYLMURAMOYL-L-ALANINE AMIDASE AMIC"/>
    <property type="match status" value="1"/>
</dbReference>
<dbReference type="EC" id="3.5.1.28" evidence="5"/>
<dbReference type="GO" id="GO:0030288">
    <property type="term" value="C:outer membrane-bounded periplasmic space"/>
    <property type="evidence" value="ECO:0007669"/>
    <property type="project" value="TreeGrafter"/>
</dbReference>
<feature type="domain" description="MurNAc-LAA" evidence="4">
    <location>
        <begin position="375"/>
        <end position="532"/>
    </location>
</feature>